<feature type="region of interest" description="Disordered" evidence="1">
    <location>
        <begin position="163"/>
        <end position="191"/>
    </location>
</feature>
<reference evidence="4 5" key="1">
    <citation type="submission" date="2014-06" db="EMBL/GenBank/DDBJ databases">
        <title>Evolutionary Origins and Diversification of the Mycorrhizal Mutualists.</title>
        <authorList>
            <consortium name="DOE Joint Genome Institute"/>
            <consortium name="Mycorrhizal Genomics Consortium"/>
            <person name="Kohler A."/>
            <person name="Kuo A."/>
            <person name="Nagy L.G."/>
            <person name="Floudas D."/>
            <person name="Copeland A."/>
            <person name="Barry K.W."/>
            <person name="Cichocki N."/>
            <person name="Veneault-Fourrey C."/>
            <person name="LaButti K."/>
            <person name="Lindquist E.A."/>
            <person name="Lipzen A."/>
            <person name="Lundell T."/>
            <person name="Morin E."/>
            <person name="Murat C."/>
            <person name="Riley R."/>
            <person name="Ohm R."/>
            <person name="Sun H."/>
            <person name="Tunlid A."/>
            <person name="Henrissat B."/>
            <person name="Grigoriev I.V."/>
            <person name="Hibbett D.S."/>
            <person name="Martin F."/>
        </authorList>
    </citation>
    <scope>NUCLEOTIDE SEQUENCE [LARGE SCALE GENOMIC DNA]</scope>
    <source>
        <strain evidence="4 5">SS14</strain>
    </source>
</reference>
<keyword evidence="2" id="KW-0812">Transmembrane</keyword>
<feature type="transmembrane region" description="Helical" evidence="2">
    <location>
        <begin position="192"/>
        <end position="211"/>
    </location>
</feature>
<gene>
    <name evidence="4" type="ORF">M422DRAFT_69102</name>
</gene>
<proteinExistence type="predicted"/>
<evidence type="ECO:0000313" key="5">
    <source>
        <dbReference type="Proteomes" id="UP000054279"/>
    </source>
</evidence>
<keyword evidence="3" id="KW-0732">Signal</keyword>
<keyword evidence="2" id="KW-0472">Membrane</keyword>
<evidence type="ECO:0000256" key="1">
    <source>
        <dbReference type="SAM" id="MobiDB-lite"/>
    </source>
</evidence>
<feature type="signal peptide" evidence="3">
    <location>
        <begin position="1"/>
        <end position="24"/>
    </location>
</feature>
<organism evidence="4 5">
    <name type="scientific">Sphaerobolus stellatus (strain SS14)</name>
    <dbReference type="NCBI Taxonomy" id="990650"/>
    <lineage>
        <taxon>Eukaryota</taxon>
        <taxon>Fungi</taxon>
        <taxon>Dikarya</taxon>
        <taxon>Basidiomycota</taxon>
        <taxon>Agaricomycotina</taxon>
        <taxon>Agaricomycetes</taxon>
        <taxon>Phallomycetidae</taxon>
        <taxon>Geastrales</taxon>
        <taxon>Sphaerobolaceae</taxon>
        <taxon>Sphaerobolus</taxon>
    </lineage>
</organism>
<dbReference type="EMBL" id="KN837160">
    <property type="protein sequence ID" value="KIJ38509.1"/>
    <property type="molecule type" value="Genomic_DNA"/>
</dbReference>
<feature type="chain" id="PRO_5002204348" evidence="3">
    <location>
        <begin position="25"/>
        <end position="212"/>
    </location>
</feature>
<evidence type="ECO:0000313" key="4">
    <source>
        <dbReference type="EMBL" id="KIJ38509.1"/>
    </source>
</evidence>
<evidence type="ECO:0000256" key="2">
    <source>
        <dbReference type="SAM" id="Phobius"/>
    </source>
</evidence>
<protein>
    <submittedName>
        <fullName evidence="4">Uncharacterized protein</fullName>
    </submittedName>
</protein>
<feature type="compositionally biased region" description="Low complexity" evidence="1">
    <location>
        <begin position="164"/>
        <end position="190"/>
    </location>
</feature>
<evidence type="ECO:0000256" key="3">
    <source>
        <dbReference type="SAM" id="SignalP"/>
    </source>
</evidence>
<dbReference type="AlphaFoldDB" id="A0A0C9UUH2"/>
<sequence>MRPNTLFNKCTIVLASLLFFNAQAQSTTLYFPGETMNDTDILYQAQAIGESNDHTTYLIKLVDNEPSLVGNDLPFVTLVEGPSDLSATYTSTATGTAEDSSITQTEVYYGFITCEIKDGQSTCTQALSAVSADSTTTLGSSVFTEAVSPITAQLVSNLASVTATTTSGSPKSTSSSSTTTGTTTKNSSSNQGISSTFIAVAAFFSSFGIYLL</sequence>
<accession>A0A0C9UUH2</accession>
<keyword evidence="5" id="KW-1185">Reference proteome</keyword>
<name>A0A0C9UUH2_SPHS4</name>
<keyword evidence="2" id="KW-1133">Transmembrane helix</keyword>
<dbReference type="Proteomes" id="UP000054279">
    <property type="component" value="Unassembled WGS sequence"/>
</dbReference>
<dbReference type="HOGENOM" id="CLU_1300368_0_0_1"/>